<dbReference type="GO" id="GO:0006032">
    <property type="term" value="P:chitin catabolic process"/>
    <property type="evidence" value="ECO:0007669"/>
    <property type="project" value="UniProtKB-KW"/>
</dbReference>
<keyword evidence="6" id="KW-0326">Glycosidase</keyword>
<evidence type="ECO:0000256" key="5">
    <source>
        <dbReference type="ARBA" id="ARBA00023277"/>
    </source>
</evidence>
<proteinExistence type="predicted"/>
<dbReference type="PROSITE" id="PS51910">
    <property type="entry name" value="GH18_2"/>
    <property type="match status" value="1"/>
</dbReference>
<evidence type="ECO:0000313" key="10">
    <source>
        <dbReference type="EMBL" id="GMN44485.1"/>
    </source>
</evidence>
<comment type="catalytic activity">
    <reaction evidence="1">
        <text>Random endo-hydrolysis of N-acetyl-beta-D-glucosaminide (1-&gt;4)-beta-linkages in chitin and chitodextrins.</text>
        <dbReference type="EC" id="3.2.1.14"/>
    </reaction>
</comment>
<dbReference type="AlphaFoldDB" id="A0AA88D4X2"/>
<dbReference type="EMBL" id="BTGU01000018">
    <property type="protein sequence ID" value="GMN44485.1"/>
    <property type="molecule type" value="Genomic_DNA"/>
</dbReference>
<sequence>MILVFLLLQALASIKASHAGGIAIYWGQKGSEGTLSQTCATGKYSIVNIAFLNIFGNGQTPTNQPRWPLQPGSQHLHRRQRRHKKLLKPRNQGDALHRRRYRTLLSVICYGCDAVLDGIDFDIKLGSTEYWDNLARYLKGYSNLERPAYLTAAPQCPFPDRFLGNALNTGLFDYVWVQFYNNPPCQYPSGAIDGLLNSWSNFDKCWEDIFGVTGGSPASGRRVHPA</sequence>
<gene>
    <name evidence="10" type="ORF">TIFTF001_013678</name>
</gene>
<name>A0AA88D4X2_FICCA</name>
<evidence type="ECO:0000313" key="11">
    <source>
        <dbReference type="Proteomes" id="UP001187192"/>
    </source>
</evidence>
<evidence type="ECO:0000256" key="7">
    <source>
        <dbReference type="ARBA" id="ARBA00023326"/>
    </source>
</evidence>
<evidence type="ECO:0000256" key="4">
    <source>
        <dbReference type="ARBA" id="ARBA00023024"/>
    </source>
</evidence>
<comment type="caution">
    <text evidence="10">The sequence shown here is derived from an EMBL/GenBank/DDBJ whole genome shotgun (WGS) entry which is preliminary data.</text>
</comment>
<dbReference type="InterPro" id="IPR001223">
    <property type="entry name" value="Glyco_hydro18_cat"/>
</dbReference>
<dbReference type="SUPFAM" id="SSF51445">
    <property type="entry name" value="(Trans)glycosidases"/>
    <property type="match status" value="1"/>
</dbReference>
<evidence type="ECO:0000256" key="8">
    <source>
        <dbReference type="SAM" id="SignalP"/>
    </source>
</evidence>
<evidence type="ECO:0000256" key="2">
    <source>
        <dbReference type="ARBA" id="ARBA00012729"/>
    </source>
</evidence>
<dbReference type="EC" id="3.2.1.14" evidence="2"/>
<keyword evidence="11" id="KW-1185">Reference proteome</keyword>
<evidence type="ECO:0000259" key="9">
    <source>
        <dbReference type="PROSITE" id="PS51910"/>
    </source>
</evidence>
<keyword evidence="3" id="KW-0378">Hydrolase</keyword>
<dbReference type="Proteomes" id="UP001187192">
    <property type="component" value="Unassembled WGS sequence"/>
</dbReference>
<feature type="chain" id="PRO_5041680538" description="chitinase" evidence="8">
    <location>
        <begin position="20"/>
        <end position="226"/>
    </location>
</feature>
<keyword evidence="4" id="KW-0146">Chitin degradation</keyword>
<evidence type="ECO:0000256" key="6">
    <source>
        <dbReference type="ARBA" id="ARBA00023295"/>
    </source>
</evidence>
<evidence type="ECO:0000256" key="3">
    <source>
        <dbReference type="ARBA" id="ARBA00022801"/>
    </source>
</evidence>
<feature type="signal peptide" evidence="8">
    <location>
        <begin position="1"/>
        <end position="19"/>
    </location>
</feature>
<dbReference type="GO" id="GO:0008843">
    <property type="term" value="F:endochitinase activity"/>
    <property type="evidence" value="ECO:0007669"/>
    <property type="project" value="UniProtKB-EC"/>
</dbReference>
<dbReference type="InterPro" id="IPR050542">
    <property type="entry name" value="Glycosyl_Hydrlase18_Chitinase"/>
</dbReference>
<dbReference type="Gene3D" id="3.20.20.80">
    <property type="entry name" value="Glycosidases"/>
    <property type="match status" value="2"/>
</dbReference>
<organism evidence="10 11">
    <name type="scientific">Ficus carica</name>
    <name type="common">Common fig</name>
    <dbReference type="NCBI Taxonomy" id="3494"/>
    <lineage>
        <taxon>Eukaryota</taxon>
        <taxon>Viridiplantae</taxon>
        <taxon>Streptophyta</taxon>
        <taxon>Embryophyta</taxon>
        <taxon>Tracheophyta</taxon>
        <taxon>Spermatophyta</taxon>
        <taxon>Magnoliopsida</taxon>
        <taxon>eudicotyledons</taxon>
        <taxon>Gunneridae</taxon>
        <taxon>Pentapetalae</taxon>
        <taxon>rosids</taxon>
        <taxon>fabids</taxon>
        <taxon>Rosales</taxon>
        <taxon>Moraceae</taxon>
        <taxon>Ficeae</taxon>
        <taxon>Ficus</taxon>
    </lineage>
</organism>
<dbReference type="GO" id="GO:0005576">
    <property type="term" value="C:extracellular region"/>
    <property type="evidence" value="ECO:0007669"/>
    <property type="project" value="TreeGrafter"/>
</dbReference>
<accession>A0AA88D4X2</accession>
<protein>
    <recommendedName>
        <fullName evidence="2">chitinase</fullName>
        <ecNumber evidence="2">3.2.1.14</ecNumber>
    </recommendedName>
</protein>
<keyword evidence="5" id="KW-0119">Carbohydrate metabolism</keyword>
<dbReference type="GO" id="GO:0000272">
    <property type="term" value="P:polysaccharide catabolic process"/>
    <property type="evidence" value="ECO:0007669"/>
    <property type="project" value="UniProtKB-KW"/>
</dbReference>
<reference evidence="10" key="1">
    <citation type="submission" date="2023-07" db="EMBL/GenBank/DDBJ databases">
        <title>draft genome sequence of fig (Ficus carica).</title>
        <authorList>
            <person name="Takahashi T."/>
            <person name="Nishimura K."/>
        </authorList>
    </citation>
    <scope>NUCLEOTIDE SEQUENCE</scope>
</reference>
<evidence type="ECO:0000256" key="1">
    <source>
        <dbReference type="ARBA" id="ARBA00000822"/>
    </source>
</evidence>
<dbReference type="PANTHER" id="PTHR45708:SF21">
    <property type="entry name" value="ACIDIC ENDOCHITINASE"/>
    <property type="match status" value="1"/>
</dbReference>
<dbReference type="InterPro" id="IPR017853">
    <property type="entry name" value="GH"/>
</dbReference>
<feature type="domain" description="GH18" evidence="9">
    <location>
        <begin position="20"/>
        <end position="226"/>
    </location>
</feature>
<keyword evidence="7" id="KW-0624">Polysaccharide degradation</keyword>
<keyword evidence="8" id="KW-0732">Signal</keyword>
<dbReference type="PANTHER" id="PTHR45708">
    <property type="entry name" value="ENDOCHITINASE"/>
    <property type="match status" value="1"/>
</dbReference>